<dbReference type="Pfam" id="PF07727">
    <property type="entry name" value="RVT_2"/>
    <property type="match status" value="1"/>
</dbReference>
<dbReference type="AlphaFoldDB" id="A0A6L2JAC0"/>
<dbReference type="PANTHER" id="PTHR11439:SF483">
    <property type="entry name" value="PEPTIDE SYNTHASE GLIP-LIKE, PUTATIVE (AFU_ORTHOLOGUE AFUA_3G12920)-RELATED"/>
    <property type="match status" value="1"/>
</dbReference>
<dbReference type="SUPFAM" id="SSF56672">
    <property type="entry name" value="DNA/RNA polymerases"/>
    <property type="match status" value="1"/>
</dbReference>
<proteinExistence type="predicted"/>
<gene>
    <name evidence="3" type="ORF">Tci_005425</name>
</gene>
<protein>
    <recommendedName>
        <fullName evidence="2">Reverse transcriptase Ty1/copia-type domain-containing protein</fullName>
    </recommendedName>
</protein>
<evidence type="ECO:0000313" key="3">
    <source>
        <dbReference type="EMBL" id="GEU33447.1"/>
    </source>
</evidence>
<name>A0A6L2JAC0_TANCI</name>
<organism evidence="3">
    <name type="scientific">Tanacetum cinerariifolium</name>
    <name type="common">Dalmatian daisy</name>
    <name type="synonym">Chrysanthemum cinerariifolium</name>
    <dbReference type="NCBI Taxonomy" id="118510"/>
    <lineage>
        <taxon>Eukaryota</taxon>
        <taxon>Viridiplantae</taxon>
        <taxon>Streptophyta</taxon>
        <taxon>Embryophyta</taxon>
        <taxon>Tracheophyta</taxon>
        <taxon>Spermatophyta</taxon>
        <taxon>Magnoliopsida</taxon>
        <taxon>eudicotyledons</taxon>
        <taxon>Gunneridae</taxon>
        <taxon>Pentapetalae</taxon>
        <taxon>asterids</taxon>
        <taxon>campanulids</taxon>
        <taxon>Asterales</taxon>
        <taxon>Asteraceae</taxon>
        <taxon>Asteroideae</taxon>
        <taxon>Anthemideae</taxon>
        <taxon>Anthemidinae</taxon>
        <taxon>Tanacetum</taxon>
    </lineage>
</organism>
<reference evidence="3" key="1">
    <citation type="journal article" date="2019" name="Sci. Rep.">
        <title>Draft genome of Tanacetum cinerariifolium, the natural source of mosquito coil.</title>
        <authorList>
            <person name="Yamashiro T."/>
            <person name="Shiraishi A."/>
            <person name="Satake H."/>
            <person name="Nakayama K."/>
        </authorList>
    </citation>
    <scope>NUCLEOTIDE SEQUENCE</scope>
</reference>
<feature type="region of interest" description="Disordered" evidence="1">
    <location>
        <begin position="534"/>
        <end position="586"/>
    </location>
</feature>
<feature type="domain" description="Reverse transcriptase Ty1/copia-type" evidence="2">
    <location>
        <begin position="751"/>
        <end position="952"/>
    </location>
</feature>
<accession>A0A6L2JAC0</accession>
<comment type="caution">
    <text evidence="3">The sequence shown here is derived from an EMBL/GenBank/DDBJ whole genome shotgun (WGS) entry which is preliminary data.</text>
</comment>
<sequence length="1210" mass="135564">MEPLSPQVVSTAKLPILNPNEFDLWKIRIEQYFLMTDYSLWEVILNGDSPAPTRVIEGVFQPVAPTNAEQRLARKNELKVRGTLLMALPDKHQLKFNIHKDDKTLIEAIEKRFGGNNKTKKEQSLDDLFNSLKIYEVEVEVKSSSSTSTSTKNIAFVSSQTTNSTNESVSTVASVSATSLKLPVSALPNVDTLSNAVIYSFFASQSNSPQLDNDDLKQIDADDLKEMDLKWQMAMWSATTATEKDTLQDSVAMTGVFSQKMNQPIMPSWHSHLQALLVLTMSLPASPIYDRYHSRDGYHVVPPPYIGTFMPPKPDLVFHDAPNAETDHTAFNDELSPIKPTNDFFVQPTEQVKTPRSSETSIPAANHKTALLKPKSNGKRKSRKTCFMLLTKSKLVPITFVVLKTHVTKPRQAKTIVTKPHSPPRRNINHSLSPKASTFPPKVTAAKDPMVNVVKGNWGNPQHALKDKGVINSGCSRHMIGNRSYMSDFEELNSRYVAFGGNPKGGMISDKAEEESVQQYVLFLVLRFGSTNPQNTDDDASFGGKKPEFEERKPKSKVHVSPSSSAQPKKHDDRTKREAKGKSPIESLTGYRNLSAEFEYFSDNSINEVNATNSLVLAVGKISTNSTNTFSVVGPLNVVVSPTHGKSSYVNTSLYPYDPNMPKLEDITYSDDEEDVGAEADFTNSEITITINNDDFHTCMFACFLSQEEPKRVHQALKDPSWFEAMQEELLQFKMQKVWVLVDLPNGKRAIGHTQEEGINYEEVFAPVARIEPIRLFLAYASLMGFMMYQMDVKSAFLYRTIEEEVYVCQPPRFEDPGYPDKVYKVVKVLYGLHQAPRAWYETLANYILENGFQRGKIDQTLFIKRKKGDILLVQIYVDDIIFGSTNKDLCKAFKKLMKDKFQMSSMGELTFFLGLQVKQKLDGIFISQDKYVAEILRKFRLIDEKSVSTPIDTEKPLLKDLDGEDVDVHTYRSIIGSLMYLTSSRPDIMFAVNDVTRLQTLVEKKKVIIIEATIREALRLDDAESIDCLPNEEIFTEFSRMGTSWNEFSSSMASAIICLSTCRKFNFSKAQVGDLSSCSTKYSSPALTQKVFVNMRRVKKGFSRVDTPLFKGMIMAQQDDDVADEGAASVVVDDVPAADDEPTIPSHTPTTQPPLPLQDLPSTSQGRIIASMDADVDVTLKDIVDIAKEVAVDTEIEKSADVQGRQTES</sequence>
<evidence type="ECO:0000259" key="2">
    <source>
        <dbReference type="Pfam" id="PF07727"/>
    </source>
</evidence>
<dbReference type="PANTHER" id="PTHR11439">
    <property type="entry name" value="GAG-POL-RELATED RETROTRANSPOSON"/>
    <property type="match status" value="1"/>
</dbReference>
<evidence type="ECO:0000256" key="1">
    <source>
        <dbReference type="SAM" id="MobiDB-lite"/>
    </source>
</evidence>
<dbReference type="InterPro" id="IPR013103">
    <property type="entry name" value="RVT_2"/>
</dbReference>
<feature type="compositionally biased region" description="Basic and acidic residues" evidence="1">
    <location>
        <begin position="569"/>
        <end position="583"/>
    </location>
</feature>
<feature type="region of interest" description="Disordered" evidence="1">
    <location>
        <begin position="1138"/>
        <end position="1163"/>
    </location>
</feature>
<dbReference type="EMBL" id="BKCJ010000465">
    <property type="protein sequence ID" value="GEU33447.1"/>
    <property type="molecule type" value="Genomic_DNA"/>
</dbReference>
<dbReference type="InterPro" id="IPR043502">
    <property type="entry name" value="DNA/RNA_pol_sf"/>
</dbReference>
<feature type="region of interest" description="Disordered" evidence="1">
    <location>
        <begin position="417"/>
        <end position="442"/>
    </location>
</feature>